<evidence type="ECO:0000313" key="2">
    <source>
        <dbReference type="EMBL" id="KJA15832.1"/>
    </source>
</evidence>
<dbReference type="AlphaFoldDB" id="A0A0D2KMK7"/>
<accession>A0A0D2KMK7</accession>
<feature type="coiled-coil region" evidence="1">
    <location>
        <begin position="142"/>
        <end position="261"/>
    </location>
</feature>
<proteinExistence type="predicted"/>
<organism evidence="2 3">
    <name type="scientific">Hypholoma sublateritium (strain FD-334 SS-4)</name>
    <dbReference type="NCBI Taxonomy" id="945553"/>
    <lineage>
        <taxon>Eukaryota</taxon>
        <taxon>Fungi</taxon>
        <taxon>Dikarya</taxon>
        <taxon>Basidiomycota</taxon>
        <taxon>Agaricomycotina</taxon>
        <taxon>Agaricomycetes</taxon>
        <taxon>Agaricomycetidae</taxon>
        <taxon>Agaricales</taxon>
        <taxon>Agaricineae</taxon>
        <taxon>Strophariaceae</taxon>
        <taxon>Hypholoma</taxon>
    </lineage>
</organism>
<evidence type="ECO:0000313" key="3">
    <source>
        <dbReference type="Proteomes" id="UP000054270"/>
    </source>
</evidence>
<evidence type="ECO:0000256" key="1">
    <source>
        <dbReference type="SAM" id="Coils"/>
    </source>
</evidence>
<name>A0A0D2KMK7_HYPSF</name>
<protein>
    <submittedName>
        <fullName evidence="2">Uncharacterized protein</fullName>
    </submittedName>
</protein>
<keyword evidence="3" id="KW-1185">Reference proteome</keyword>
<keyword evidence="1" id="KW-0175">Coiled coil</keyword>
<reference evidence="3" key="1">
    <citation type="submission" date="2014-04" db="EMBL/GenBank/DDBJ databases">
        <title>Evolutionary Origins and Diversification of the Mycorrhizal Mutualists.</title>
        <authorList>
            <consortium name="DOE Joint Genome Institute"/>
            <consortium name="Mycorrhizal Genomics Consortium"/>
            <person name="Kohler A."/>
            <person name="Kuo A."/>
            <person name="Nagy L.G."/>
            <person name="Floudas D."/>
            <person name="Copeland A."/>
            <person name="Barry K.W."/>
            <person name="Cichocki N."/>
            <person name="Veneault-Fourrey C."/>
            <person name="LaButti K."/>
            <person name="Lindquist E.A."/>
            <person name="Lipzen A."/>
            <person name="Lundell T."/>
            <person name="Morin E."/>
            <person name="Murat C."/>
            <person name="Riley R."/>
            <person name="Ohm R."/>
            <person name="Sun H."/>
            <person name="Tunlid A."/>
            <person name="Henrissat B."/>
            <person name="Grigoriev I.V."/>
            <person name="Hibbett D.S."/>
            <person name="Martin F."/>
        </authorList>
    </citation>
    <scope>NUCLEOTIDE SEQUENCE [LARGE SCALE GENOMIC DNA]</scope>
    <source>
        <strain evidence="3">FD-334 SS-4</strain>
    </source>
</reference>
<dbReference type="EMBL" id="KN817634">
    <property type="protein sequence ID" value="KJA15832.1"/>
    <property type="molecule type" value="Genomic_DNA"/>
</dbReference>
<gene>
    <name evidence="2" type="ORF">HYPSUDRAFT_207564</name>
</gene>
<sequence>MASVIEARYTIYLHKKTLARSQAKREKADSDIRLAIGMVKDNIREYGEESGSYIWRVLIVQAPHVSTAPQNVQPRGRHYTVYGLSPVNKVDSEVYRKCWVLHVNVSEDDVVTNTDFQKSYRNGRRCDYADSHMRLLSWLLVVKELEAARREKEVEVKSVTERMEREMEERDEINERNNEYLHKFWKDARLGMKTEAERANLLDMKLTKKTKECDELTVKIAALKKTLAYVNRDNAKLLQNEAKAQKEQEEVNREITTFKKNASFQKIVIGLQVLVLGVVVARKYYL</sequence>
<dbReference type="Proteomes" id="UP000054270">
    <property type="component" value="Unassembled WGS sequence"/>
</dbReference>